<feature type="compositionally biased region" description="Low complexity" evidence="1">
    <location>
        <begin position="421"/>
        <end position="436"/>
    </location>
</feature>
<evidence type="ECO:0000256" key="1">
    <source>
        <dbReference type="SAM" id="MobiDB-lite"/>
    </source>
</evidence>
<evidence type="ECO:0000313" key="3">
    <source>
        <dbReference type="Proteomes" id="UP000198372"/>
    </source>
</evidence>
<evidence type="ECO:0000313" key="2">
    <source>
        <dbReference type="EMBL" id="SCV67667.1"/>
    </source>
</evidence>
<feature type="region of interest" description="Disordered" evidence="1">
    <location>
        <begin position="604"/>
        <end position="695"/>
    </location>
</feature>
<feature type="compositionally biased region" description="Basic and acidic residues" evidence="1">
    <location>
        <begin position="671"/>
        <end position="681"/>
    </location>
</feature>
<feature type="compositionally biased region" description="Low complexity" evidence="1">
    <location>
        <begin position="451"/>
        <end position="466"/>
    </location>
</feature>
<organism evidence="2 3">
    <name type="scientific">Microbotryum intermedium</name>
    <dbReference type="NCBI Taxonomy" id="269621"/>
    <lineage>
        <taxon>Eukaryota</taxon>
        <taxon>Fungi</taxon>
        <taxon>Dikarya</taxon>
        <taxon>Basidiomycota</taxon>
        <taxon>Pucciniomycotina</taxon>
        <taxon>Microbotryomycetes</taxon>
        <taxon>Microbotryales</taxon>
        <taxon>Microbotryaceae</taxon>
        <taxon>Microbotryum</taxon>
    </lineage>
</organism>
<sequence length="759" mass="80418">MPDSPLSPSPTNSHRRLPIPNRRLVPTLLPMSPSPLMPALSISPPGGPNSSLSTGLLFDDSIRRRSNPSFEMARAAHSLPSLDPRLKRAVSPLTLHAPELPPHQARSLPPPQHQEARLDSAIEFFASGSSGGESASIAPLFGSRVLEAVPMESENSGLNKTSFDSNRPAACDHNKSASKVDSSDSEPAVQHTQCYCCCWPAPPNSAPLERSSLRCFVVPPPPPLARADSYPPYVPSSFLATGASPLPLPTSLQRLFDSSLAGGPPPLEPWPNPLSSSTSPLQPPTTPLDHREPESTMSEQSSTPQKIVVSLPSSAASRGASTASRGQDRPASSTKGPEASQHDGQHTRRPPTFSIRGSASQTRGRVARQGPVTRSASGSTTLTPVAAAAAANDSVATSPSTAPSLSAGIYTSRWAADDTKPTSTPSPATPSRPSTRGGRGRGRGGRGRGGSITSSTTTGTPPRSGIATPKKETKPNDRENEAAQPPKNETLAMAASTSTESEAGESTPSKANDASSRDANESNTTTITSNDAASLSLSNLSIADDKDDPKTSAAKKEAVAKSSPAPRRIYPTRDRVTTGGVAKSRMTTEELDAKMARMRIENEKTQAQHDKLEAEKAEVEQQRKAEKAAKEEQHKAEVAKQERTKKLQSDIDATRARSAAMKMAAIQGRAWDQEKLKREGDNEPTAPSYPSEELGPLVRDHLGRMITAPAGPVIHHIGVKDDNAVWDRVEHYEDDSEEDEEEAKAVAAQLTGNIPTAQG</sequence>
<feature type="region of interest" description="Disordered" evidence="1">
    <location>
        <begin position="413"/>
        <end position="582"/>
    </location>
</feature>
<feature type="compositionally biased region" description="Polar residues" evidence="1">
    <location>
        <begin position="372"/>
        <end position="381"/>
    </location>
</feature>
<feature type="compositionally biased region" description="Pro residues" evidence="1">
    <location>
        <begin position="263"/>
        <end position="272"/>
    </location>
</feature>
<feature type="compositionally biased region" description="Low complexity" evidence="1">
    <location>
        <begin position="529"/>
        <end position="542"/>
    </location>
</feature>
<dbReference type="AlphaFoldDB" id="A0A238F3Q6"/>
<feature type="compositionally biased region" description="Low complexity" evidence="1">
    <location>
        <begin position="313"/>
        <end position="325"/>
    </location>
</feature>
<name>A0A238F3Q6_9BASI</name>
<dbReference type="EMBL" id="FMSP01000002">
    <property type="protein sequence ID" value="SCV67667.1"/>
    <property type="molecule type" value="Genomic_DNA"/>
</dbReference>
<protein>
    <submittedName>
        <fullName evidence="2">BQ2448_5278 protein</fullName>
    </submittedName>
</protein>
<dbReference type="Proteomes" id="UP000198372">
    <property type="component" value="Unassembled WGS sequence"/>
</dbReference>
<feature type="region of interest" description="Disordered" evidence="1">
    <location>
        <begin position="256"/>
        <end position="381"/>
    </location>
</feature>
<feature type="compositionally biased region" description="Basic and acidic residues" evidence="1">
    <location>
        <begin position="604"/>
        <end position="655"/>
    </location>
</feature>
<feature type="compositionally biased region" description="Polar residues" evidence="1">
    <location>
        <begin position="155"/>
        <end position="165"/>
    </location>
</feature>
<feature type="region of interest" description="Disordered" evidence="1">
    <location>
        <begin position="36"/>
        <end position="55"/>
    </location>
</feature>
<keyword evidence="3" id="KW-1185">Reference proteome</keyword>
<feature type="region of interest" description="Disordered" evidence="1">
    <location>
        <begin position="1"/>
        <end position="30"/>
    </location>
</feature>
<accession>A0A238F3Q6</accession>
<dbReference type="OrthoDB" id="2402960at2759"/>
<proteinExistence type="predicted"/>
<dbReference type="STRING" id="269621.A0A238F3Q6"/>
<feature type="region of interest" description="Disordered" evidence="1">
    <location>
        <begin position="155"/>
        <end position="184"/>
    </location>
</feature>
<feature type="compositionally biased region" description="Polar residues" evidence="1">
    <location>
        <begin position="295"/>
        <end position="305"/>
    </location>
</feature>
<feature type="compositionally biased region" description="Basic and acidic residues" evidence="1">
    <location>
        <begin position="469"/>
        <end position="481"/>
    </location>
</feature>
<feature type="compositionally biased region" description="Low complexity" evidence="1">
    <location>
        <begin position="489"/>
        <end position="507"/>
    </location>
</feature>
<feature type="compositionally biased region" description="Basic and acidic residues" evidence="1">
    <location>
        <begin position="543"/>
        <end position="559"/>
    </location>
</feature>
<reference evidence="3" key="1">
    <citation type="submission" date="2016-09" db="EMBL/GenBank/DDBJ databases">
        <authorList>
            <person name="Jeantristanb JTB J.-T."/>
            <person name="Ricardo R."/>
        </authorList>
    </citation>
    <scope>NUCLEOTIDE SEQUENCE [LARGE SCALE GENOMIC DNA]</scope>
</reference>
<gene>
    <name evidence="2" type="ORF">BQ2448_5278</name>
</gene>